<keyword evidence="1" id="KW-0472">Membrane</keyword>
<keyword evidence="1" id="KW-1133">Transmembrane helix</keyword>
<dbReference type="EMBL" id="AP024423">
    <property type="protein sequence ID" value="BCR92210.1"/>
    <property type="molecule type" value="Genomic_DNA"/>
</dbReference>
<reference evidence="3" key="2">
    <citation type="submission" date="2021-02" db="EMBL/GenBank/DDBJ databases">
        <title>Aspergillus chevalieri M1 genome sequence.</title>
        <authorList>
            <person name="Kadooka C."/>
            <person name="Mori K."/>
            <person name="Futagami T."/>
        </authorList>
    </citation>
    <scope>NUCLEOTIDE SEQUENCE</scope>
    <source>
        <strain evidence="3">M1</strain>
    </source>
</reference>
<feature type="transmembrane region" description="Helical" evidence="1">
    <location>
        <begin position="80"/>
        <end position="104"/>
    </location>
</feature>
<feature type="domain" description="Sulfatase N-terminal" evidence="2">
    <location>
        <begin position="418"/>
        <end position="685"/>
    </location>
</feature>
<dbReference type="AlphaFoldDB" id="A0A7R7ZRL5"/>
<proteinExistence type="predicted"/>
<dbReference type="InterPro" id="IPR017850">
    <property type="entry name" value="Alkaline_phosphatase_core_sf"/>
</dbReference>
<dbReference type="KEGG" id="ache:ACHE_80110S"/>
<evidence type="ECO:0000256" key="1">
    <source>
        <dbReference type="SAM" id="Phobius"/>
    </source>
</evidence>
<dbReference type="Gene3D" id="3.40.720.10">
    <property type="entry name" value="Alkaline Phosphatase, subunit A"/>
    <property type="match status" value="1"/>
</dbReference>
<gene>
    <name evidence="3" type="ORF">ACHE_80110S</name>
</gene>
<feature type="transmembrane region" description="Helical" evidence="1">
    <location>
        <begin position="125"/>
        <end position="145"/>
    </location>
</feature>
<dbReference type="InterPro" id="IPR052701">
    <property type="entry name" value="GAG_Ulvan_Degrading_Sulfatases"/>
</dbReference>
<dbReference type="PANTHER" id="PTHR43751">
    <property type="entry name" value="SULFATASE"/>
    <property type="match status" value="1"/>
</dbReference>
<sequence>MMLCRLVENLGWTTSRKYCFSLLFIAVIWAKLLHIYSHLNSLPLGQFLLWGPTFFLQDALCVLVFRALTRNFYNRWLRVLAASIVIPASLGASLMAAANTSFYITTGAEIHWRQARSFHRDFASVKTLLAGLTGLLIVEALYIIASWFTTPYLYNCVNKVLEILGSSLSFRRKSRKSLPNPEIYEQVAHDNYDKIHSDSVLSLDASENVTRITKKSRLARFAVLFPTVSAILLYCIRPSGHAYSFLSDSLLLTPFGGSKPHNGHASIDIPSSLGDYSWLENRTALAMPPKFDWLPFEELAGFRDWYAKSNDEEPRVHYNPTQDPLHISNLEGEIIDPLRETLQNGSVNIKHIFLLKLESTREDVFPLRKDSFMHNRIRQSYSGRIPADVEERLAHLTSTAERLTGTPSGFHGSAIKPYGGIHATNSHTTGTMTLKSLTGTICGLSPLVADFNREYLHHIYQPCMPHILQALNAQSNGPKTDNFTSWPWHSAFMQSITDLYDNQNFLTPGHGFQRSVNADTLGPSTKAEKFNFWGYPDNELRSYFLDAINKAERNQERLFLTHLTGITHYPWDMPRNEFVEMVGSTYLPFNKKLSRHLNTIRFADQWLADILEILEDTGVANETLLVVTGDHGITLPEDGGVTPCDNPHISNFHVPLVFAHPQIPPIEIDSPVTSMQILPTILDLLKESSSLDEHATRAIEDLLPMYEGQSIIRPLVPEVGGKQDWQFSTMNTGGTWLALRSAAKPYRLIIPLIPDVEWRFSDVSTDPGERNYLISFDLLSLISQVEVLHGSEAVQWVSDAAHIAQWWVAENWRRYEYTP</sequence>
<dbReference type="Pfam" id="PF00884">
    <property type="entry name" value="Sulfatase"/>
    <property type="match status" value="1"/>
</dbReference>
<dbReference type="PANTHER" id="PTHR43751:SF3">
    <property type="entry name" value="SULFATASE N-TERMINAL DOMAIN-CONTAINING PROTEIN"/>
    <property type="match status" value="1"/>
</dbReference>
<dbReference type="SUPFAM" id="SSF53649">
    <property type="entry name" value="Alkaline phosphatase-like"/>
    <property type="match status" value="1"/>
</dbReference>
<evidence type="ECO:0000313" key="3">
    <source>
        <dbReference type="EMBL" id="BCR92210.1"/>
    </source>
</evidence>
<feature type="transmembrane region" description="Helical" evidence="1">
    <location>
        <begin position="218"/>
        <end position="234"/>
    </location>
</feature>
<feature type="transmembrane region" description="Helical" evidence="1">
    <location>
        <begin position="48"/>
        <end position="68"/>
    </location>
</feature>
<organism evidence="3 4">
    <name type="scientific">Aspergillus chevalieri</name>
    <name type="common">Eurotium chevalieri</name>
    <dbReference type="NCBI Taxonomy" id="182096"/>
    <lineage>
        <taxon>Eukaryota</taxon>
        <taxon>Fungi</taxon>
        <taxon>Dikarya</taxon>
        <taxon>Ascomycota</taxon>
        <taxon>Pezizomycotina</taxon>
        <taxon>Eurotiomycetes</taxon>
        <taxon>Eurotiomycetidae</taxon>
        <taxon>Eurotiales</taxon>
        <taxon>Aspergillaceae</taxon>
        <taxon>Aspergillus</taxon>
        <taxon>Aspergillus subgen. Aspergillus</taxon>
    </lineage>
</organism>
<dbReference type="InterPro" id="IPR000917">
    <property type="entry name" value="Sulfatase_N"/>
</dbReference>
<dbReference type="Proteomes" id="UP000637239">
    <property type="component" value="Chromosome 8"/>
</dbReference>
<reference evidence="3" key="1">
    <citation type="submission" date="2021-01" db="EMBL/GenBank/DDBJ databases">
        <authorList>
            <consortium name="Aspergillus chevalieri M1 genome sequencing consortium"/>
            <person name="Kazuki M."/>
            <person name="Futagami T."/>
        </authorList>
    </citation>
    <scope>NUCLEOTIDE SEQUENCE</scope>
    <source>
        <strain evidence="3">M1</strain>
    </source>
</reference>
<keyword evidence="1" id="KW-0812">Transmembrane</keyword>
<accession>A0A7R7ZRL5</accession>
<evidence type="ECO:0000259" key="2">
    <source>
        <dbReference type="Pfam" id="PF00884"/>
    </source>
</evidence>
<feature type="transmembrane region" description="Helical" evidence="1">
    <location>
        <begin position="20"/>
        <end position="36"/>
    </location>
</feature>
<dbReference type="GeneID" id="66986559"/>
<evidence type="ECO:0000313" key="4">
    <source>
        <dbReference type="Proteomes" id="UP000637239"/>
    </source>
</evidence>
<name>A0A7R7ZRL5_ASPCH</name>
<keyword evidence="4" id="KW-1185">Reference proteome</keyword>
<dbReference type="RefSeq" id="XP_043140723.1">
    <property type="nucleotide sequence ID" value="XM_043283445.1"/>
</dbReference>
<protein>
    <recommendedName>
        <fullName evidence="2">Sulfatase N-terminal domain-containing protein</fullName>
    </recommendedName>
</protein>